<dbReference type="SUPFAM" id="SSF51735">
    <property type="entry name" value="NAD(P)-binding Rossmann-fold domains"/>
    <property type="match status" value="1"/>
</dbReference>
<dbReference type="GO" id="GO:0008831">
    <property type="term" value="F:dTDP-4-dehydrorhamnose reductase activity"/>
    <property type="evidence" value="ECO:0007669"/>
    <property type="project" value="UniProtKB-EC"/>
</dbReference>
<keyword evidence="2" id="KW-0521">NADP</keyword>
<name>A0A4P9A426_9BACT</name>
<dbReference type="GO" id="GO:0005829">
    <property type="term" value="C:cytosol"/>
    <property type="evidence" value="ECO:0007669"/>
    <property type="project" value="TreeGrafter"/>
</dbReference>
<evidence type="ECO:0000259" key="3">
    <source>
        <dbReference type="Pfam" id="PF04321"/>
    </source>
</evidence>
<dbReference type="RefSeq" id="WP_138079692.1">
    <property type="nucleotide sequence ID" value="NZ_CP040004.1"/>
</dbReference>
<dbReference type="Gene3D" id="3.90.25.10">
    <property type="entry name" value="UDP-galactose 4-epimerase, domain 1"/>
    <property type="match status" value="1"/>
</dbReference>
<dbReference type="EMBL" id="CP040004">
    <property type="protein sequence ID" value="QCT42585.1"/>
    <property type="molecule type" value="Genomic_DNA"/>
</dbReference>
<dbReference type="GO" id="GO:0019305">
    <property type="term" value="P:dTDP-rhamnose biosynthetic process"/>
    <property type="evidence" value="ECO:0007669"/>
    <property type="project" value="UniProtKB-UniPathway"/>
</dbReference>
<keyword evidence="5" id="KW-1185">Reference proteome</keyword>
<dbReference type="PANTHER" id="PTHR10491">
    <property type="entry name" value="DTDP-4-DEHYDRORHAMNOSE REDUCTASE"/>
    <property type="match status" value="1"/>
</dbReference>
<dbReference type="Proteomes" id="UP000310639">
    <property type="component" value="Chromosome"/>
</dbReference>
<dbReference type="InterPro" id="IPR036291">
    <property type="entry name" value="NAD(P)-bd_dom_sf"/>
</dbReference>
<sequence length="285" mass="31804">MSKKYVILGASGQLGKALCAMFPDAKALSREELDIADEAQIDTFDWSKYDVIINAAALVNADGSETEELRAKTWLANAYGPRNLAKIAIEKNKTLVHYSSDYVWDGREKNHQDDEVVAPLLVYGESKAAGDLVVSLVPKHYIMRVSWVVGDGHNMPKTMKNLADMRINPKVVNDQFGRLTFASEIARATKYFLDNNVVYGLYNVSNDGPVKSWYEIAADVFEYAGHDRNRVQPISTEEYAASKPGFAPRPLNSDMDLSKLHQTGFTPSDYTGLLKEYVNQLPVNE</sequence>
<comment type="pathway">
    <text evidence="2">Carbohydrate biosynthesis; dTDP-L-rhamnose biosynthesis.</text>
</comment>
<dbReference type="Gene3D" id="3.40.50.720">
    <property type="entry name" value="NAD(P)-binding Rossmann-like Domain"/>
    <property type="match status" value="1"/>
</dbReference>
<dbReference type="InterPro" id="IPR029903">
    <property type="entry name" value="RmlD-like-bd"/>
</dbReference>
<proteinExistence type="inferred from homology"/>
<feature type="domain" description="RmlD-like substrate binding" evidence="3">
    <location>
        <begin position="5"/>
        <end position="281"/>
    </location>
</feature>
<evidence type="ECO:0000256" key="2">
    <source>
        <dbReference type="RuleBase" id="RU364082"/>
    </source>
</evidence>
<evidence type="ECO:0000313" key="5">
    <source>
        <dbReference type="Proteomes" id="UP000310639"/>
    </source>
</evidence>
<dbReference type="UniPathway" id="UPA00124"/>
<dbReference type="EC" id="1.1.1.133" evidence="2"/>
<dbReference type="InterPro" id="IPR005913">
    <property type="entry name" value="dTDP_dehydrorham_reduct"/>
</dbReference>
<gene>
    <name evidence="4" type="ORF">FBF37_03985</name>
</gene>
<dbReference type="PANTHER" id="PTHR10491:SF4">
    <property type="entry name" value="METHIONINE ADENOSYLTRANSFERASE 2 SUBUNIT BETA"/>
    <property type="match status" value="1"/>
</dbReference>
<dbReference type="AlphaFoldDB" id="A0A4P9A426"/>
<comment type="similarity">
    <text evidence="1 2">Belongs to the dTDP-4-dehydrorhamnose reductase family.</text>
</comment>
<keyword evidence="2" id="KW-0560">Oxidoreductase</keyword>
<evidence type="ECO:0000313" key="4">
    <source>
        <dbReference type="EMBL" id="QCT42585.1"/>
    </source>
</evidence>
<protein>
    <recommendedName>
        <fullName evidence="2">dTDP-4-dehydrorhamnose reductase</fullName>
        <ecNumber evidence="2">1.1.1.133</ecNumber>
    </recommendedName>
</protein>
<comment type="function">
    <text evidence="2">Catalyzes the reduction of dTDP-6-deoxy-L-lyxo-4-hexulose to yield dTDP-L-rhamnose.</text>
</comment>
<dbReference type="KEGG" id="nft:FBF37_03985"/>
<dbReference type="OrthoDB" id="9803892at2"/>
<reference evidence="4 5" key="1">
    <citation type="submission" date="2019-04" db="EMBL/GenBank/DDBJ databases">
        <title>Saccharibacteria TM7 genomes.</title>
        <authorList>
            <person name="Bor B."/>
            <person name="He X."/>
            <person name="Chen T."/>
            <person name="Dewhirst F.E."/>
        </authorList>
    </citation>
    <scope>NUCLEOTIDE SEQUENCE [LARGE SCALE GENOMIC DNA]</scope>
    <source>
        <strain evidence="4 5">BB001</strain>
    </source>
</reference>
<accession>A0A4P9A426</accession>
<organism evidence="4 5">
    <name type="scientific">Candidatus Nanosynbacter featherlites</name>
    <dbReference type="NCBI Taxonomy" id="2572088"/>
    <lineage>
        <taxon>Bacteria</taxon>
        <taxon>Candidatus Saccharimonadota</taxon>
        <taxon>Candidatus Saccharimonadia</taxon>
        <taxon>Candidatus Nanosynbacterales</taxon>
        <taxon>Candidatus Nanosynbacteraceae</taxon>
        <taxon>Candidatus Nanosynbacter</taxon>
    </lineage>
</organism>
<dbReference type="Pfam" id="PF04321">
    <property type="entry name" value="RmlD_sub_bind"/>
    <property type="match status" value="1"/>
</dbReference>
<dbReference type="CDD" id="cd05254">
    <property type="entry name" value="dTDP_HR_like_SDR_e"/>
    <property type="match status" value="1"/>
</dbReference>
<evidence type="ECO:0000256" key="1">
    <source>
        <dbReference type="ARBA" id="ARBA00010944"/>
    </source>
</evidence>